<dbReference type="SMART" id="SM00895">
    <property type="entry name" value="FCD"/>
    <property type="match status" value="1"/>
</dbReference>
<evidence type="ECO:0000256" key="3">
    <source>
        <dbReference type="ARBA" id="ARBA00023163"/>
    </source>
</evidence>
<proteinExistence type="predicted"/>
<dbReference type="InterPro" id="IPR008920">
    <property type="entry name" value="TF_FadR/GntR_C"/>
</dbReference>
<dbReference type="PANTHER" id="PTHR43537:SF5">
    <property type="entry name" value="UXU OPERON TRANSCRIPTIONAL REGULATOR"/>
    <property type="match status" value="1"/>
</dbReference>
<evidence type="ECO:0000256" key="2">
    <source>
        <dbReference type="ARBA" id="ARBA00023125"/>
    </source>
</evidence>
<sequence length="222" mass="25864">MESHQSIIKKNVPLYEQAYRQLRTDILTGKIKSGSKLIESALVDRFQISRTPLREALRQLQKEGLLVDDTSLGFQVIELNAQTYREIYETRLVLEKEATKLAVQNITDEQISQIEDVIQEAEALVNEANHLRIMEVNAKFHETIIQFCENNTLVQFWRRTLTLLALYRANVLEHSENIQDSHQEHKAILAAIKKRDVTKAIEEVEIHVIKSLHRKKQKWLES</sequence>
<dbReference type="SUPFAM" id="SSF46785">
    <property type="entry name" value="Winged helix' DNA-binding domain"/>
    <property type="match status" value="1"/>
</dbReference>
<dbReference type="PRINTS" id="PR00035">
    <property type="entry name" value="HTHGNTR"/>
</dbReference>
<dbReference type="AlphaFoldDB" id="A0A9X2DQF1"/>
<dbReference type="PANTHER" id="PTHR43537">
    <property type="entry name" value="TRANSCRIPTIONAL REGULATOR, GNTR FAMILY"/>
    <property type="match status" value="1"/>
</dbReference>
<dbReference type="CDD" id="cd07377">
    <property type="entry name" value="WHTH_GntR"/>
    <property type="match status" value="1"/>
</dbReference>
<dbReference type="EMBL" id="JAMBOL010000009">
    <property type="protein sequence ID" value="MCM3714781.1"/>
    <property type="molecule type" value="Genomic_DNA"/>
</dbReference>
<keyword evidence="6" id="KW-1185">Reference proteome</keyword>
<feature type="domain" description="HTH gntR-type" evidence="4">
    <location>
        <begin position="12"/>
        <end position="79"/>
    </location>
</feature>
<dbReference type="Gene3D" id="1.10.10.10">
    <property type="entry name" value="Winged helix-like DNA-binding domain superfamily/Winged helix DNA-binding domain"/>
    <property type="match status" value="1"/>
</dbReference>
<dbReference type="Proteomes" id="UP001139179">
    <property type="component" value="Unassembled WGS sequence"/>
</dbReference>
<evidence type="ECO:0000259" key="4">
    <source>
        <dbReference type="PROSITE" id="PS50949"/>
    </source>
</evidence>
<reference evidence="5" key="1">
    <citation type="submission" date="2022-05" db="EMBL/GenBank/DDBJ databases">
        <title>Comparative Genomics of Spacecraft Associated Microbes.</title>
        <authorList>
            <person name="Tran M.T."/>
            <person name="Wright A."/>
            <person name="Seuylemezian A."/>
            <person name="Eisen J."/>
            <person name="Coil D."/>
        </authorList>
    </citation>
    <scope>NUCLEOTIDE SEQUENCE</scope>
    <source>
        <strain evidence="5">214.1.1</strain>
    </source>
</reference>
<dbReference type="InterPro" id="IPR000524">
    <property type="entry name" value="Tscrpt_reg_HTH_GntR"/>
</dbReference>
<evidence type="ECO:0000313" key="5">
    <source>
        <dbReference type="EMBL" id="MCM3714781.1"/>
    </source>
</evidence>
<name>A0A9X2DQF1_9BACI</name>
<dbReference type="InterPro" id="IPR036390">
    <property type="entry name" value="WH_DNA-bd_sf"/>
</dbReference>
<keyword evidence="3" id="KW-0804">Transcription</keyword>
<dbReference type="GO" id="GO:0003700">
    <property type="term" value="F:DNA-binding transcription factor activity"/>
    <property type="evidence" value="ECO:0007669"/>
    <property type="project" value="InterPro"/>
</dbReference>
<dbReference type="PROSITE" id="PS50949">
    <property type="entry name" value="HTH_GNTR"/>
    <property type="match status" value="1"/>
</dbReference>
<accession>A0A9X2DQF1</accession>
<comment type="caution">
    <text evidence="5">The sequence shown here is derived from an EMBL/GenBank/DDBJ whole genome shotgun (WGS) entry which is preliminary data.</text>
</comment>
<dbReference type="Gene3D" id="1.20.120.530">
    <property type="entry name" value="GntR ligand-binding domain-like"/>
    <property type="match status" value="1"/>
</dbReference>
<protein>
    <submittedName>
        <fullName evidence="5">GntR family transcriptional regulator</fullName>
    </submittedName>
</protein>
<organism evidence="5 6">
    <name type="scientific">Halalkalibacter oceani</name>
    <dbReference type="NCBI Taxonomy" id="1653776"/>
    <lineage>
        <taxon>Bacteria</taxon>
        <taxon>Bacillati</taxon>
        <taxon>Bacillota</taxon>
        <taxon>Bacilli</taxon>
        <taxon>Bacillales</taxon>
        <taxon>Bacillaceae</taxon>
        <taxon>Halalkalibacter</taxon>
    </lineage>
</organism>
<evidence type="ECO:0000313" key="6">
    <source>
        <dbReference type="Proteomes" id="UP001139179"/>
    </source>
</evidence>
<gene>
    <name evidence="5" type="ORF">M3202_11895</name>
</gene>
<keyword evidence="1" id="KW-0805">Transcription regulation</keyword>
<dbReference type="InterPro" id="IPR036388">
    <property type="entry name" value="WH-like_DNA-bd_sf"/>
</dbReference>
<dbReference type="RefSeq" id="WP_251223543.1">
    <property type="nucleotide sequence ID" value="NZ_JAMBOL010000009.1"/>
</dbReference>
<dbReference type="SMART" id="SM00345">
    <property type="entry name" value="HTH_GNTR"/>
    <property type="match status" value="1"/>
</dbReference>
<keyword evidence="2" id="KW-0238">DNA-binding</keyword>
<evidence type="ECO:0000256" key="1">
    <source>
        <dbReference type="ARBA" id="ARBA00023015"/>
    </source>
</evidence>
<dbReference type="SUPFAM" id="SSF48008">
    <property type="entry name" value="GntR ligand-binding domain-like"/>
    <property type="match status" value="1"/>
</dbReference>
<dbReference type="InterPro" id="IPR011711">
    <property type="entry name" value="GntR_C"/>
</dbReference>
<dbReference type="Pfam" id="PF00392">
    <property type="entry name" value="GntR"/>
    <property type="match status" value="1"/>
</dbReference>
<dbReference type="GO" id="GO:0003677">
    <property type="term" value="F:DNA binding"/>
    <property type="evidence" value="ECO:0007669"/>
    <property type="project" value="UniProtKB-KW"/>
</dbReference>
<dbReference type="Pfam" id="PF07729">
    <property type="entry name" value="FCD"/>
    <property type="match status" value="1"/>
</dbReference>